<comment type="caution">
    <text evidence="2">The sequence shown here is derived from an EMBL/GenBank/DDBJ whole genome shotgun (WGS) entry which is preliminary data.</text>
</comment>
<protein>
    <submittedName>
        <fullName evidence="2">DUF485 domain-containing protein</fullName>
    </submittedName>
</protein>
<dbReference type="Proteomes" id="UP001596109">
    <property type="component" value="Unassembled WGS sequence"/>
</dbReference>
<dbReference type="EMBL" id="JBHSNO010000006">
    <property type="protein sequence ID" value="MFC5589927.1"/>
    <property type="molecule type" value="Genomic_DNA"/>
</dbReference>
<reference evidence="3" key="1">
    <citation type="journal article" date="2019" name="Int. J. Syst. Evol. Microbiol.">
        <title>The Global Catalogue of Microorganisms (GCM) 10K type strain sequencing project: providing services to taxonomists for standard genome sequencing and annotation.</title>
        <authorList>
            <consortium name="The Broad Institute Genomics Platform"/>
            <consortium name="The Broad Institute Genome Sequencing Center for Infectious Disease"/>
            <person name="Wu L."/>
            <person name="Ma J."/>
        </authorList>
    </citation>
    <scope>NUCLEOTIDE SEQUENCE [LARGE SCALE GENOMIC DNA]</scope>
    <source>
        <strain evidence="3">CGMCC 4.1434</strain>
    </source>
</reference>
<feature type="transmembrane region" description="Helical" evidence="1">
    <location>
        <begin position="58"/>
        <end position="80"/>
    </location>
</feature>
<evidence type="ECO:0000256" key="1">
    <source>
        <dbReference type="SAM" id="Phobius"/>
    </source>
</evidence>
<keyword evidence="1" id="KW-0472">Membrane</keyword>
<name>A0ABW0TL64_9BACL</name>
<proteinExistence type="predicted"/>
<dbReference type="PANTHER" id="PTHR38441:SF1">
    <property type="entry name" value="MEMBRANE PROTEIN"/>
    <property type="match status" value="1"/>
</dbReference>
<sequence length="136" mass="15743">MSINVKDHYDSALGPARKTTMDPAWPYEDRMITESGRTYNELTRTKEFTDLIKKKKAFLLPATIFFLTFYFLLPILAAYTNVLKGDAFFGLTWAWVYALLQFAVVWIGGLVYMKTAAQYDVTVKEILTKHKKELEK</sequence>
<dbReference type="Pfam" id="PF04341">
    <property type="entry name" value="DUF485"/>
    <property type="match status" value="1"/>
</dbReference>
<dbReference type="PANTHER" id="PTHR38441">
    <property type="entry name" value="INTEGRAL MEMBRANE PROTEIN-RELATED"/>
    <property type="match status" value="1"/>
</dbReference>
<keyword evidence="1" id="KW-1133">Transmembrane helix</keyword>
<dbReference type="InterPro" id="IPR007436">
    <property type="entry name" value="DUF485"/>
</dbReference>
<keyword evidence="3" id="KW-1185">Reference proteome</keyword>
<dbReference type="RefSeq" id="WP_381435559.1">
    <property type="nucleotide sequence ID" value="NZ_JBHSNO010000006.1"/>
</dbReference>
<keyword evidence="1" id="KW-0812">Transmembrane</keyword>
<feature type="transmembrane region" description="Helical" evidence="1">
    <location>
        <begin position="92"/>
        <end position="112"/>
    </location>
</feature>
<gene>
    <name evidence="2" type="ORF">ACFPRA_13560</name>
</gene>
<accession>A0ABW0TL64</accession>
<organism evidence="2 3">
    <name type="scientific">Sporosarcina soli</name>
    <dbReference type="NCBI Taxonomy" id="334736"/>
    <lineage>
        <taxon>Bacteria</taxon>
        <taxon>Bacillati</taxon>
        <taxon>Bacillota</taxon>
        <taxon>Bacilli</taxon>
        <taxon>Bacillales</taxon>
        <taxon>Caryophanaceae</taxon>
        <taxon>Sporosarcina</taxon>
    </lineage>
</organism>
<evidence type="ECO:0000313" key="3">
    <source>
        <dbReference type="Proteomes" id="UP001596109"/>
    </source>
</evidence>
<evidence type="ECO:0000313" key="2">
    <source>
        <dbReference type="EMBL" id="MFC5589927.1"/>
    </source>
</evidence>